<reference evidence="1 2" key="1">
    <citation type="journal article" date="2017" name="Antonie Van Leeuwenhoek">
        <title>Rhizobium rhizosphaerae sp. nov., a novel species isolated from rice rhizosphere.</title>
        <authorList>
            <person name="Zhao J.J."/>
            <person name="Zhang J."/>
            <person name="Zhang R.J."/>
            <person name="Zhang C.W."/>
            <person name="Yin H.Q."/>
            <person name="Zhang X.X."/>
        </authorList>
    </citation>
    <scope>NUCLEOTIDE SEQUENCE [LARGE SCALE GENOMIC DNA]</scope>
    <source>
        <strain evidence="1 2">BSs20135</strain>
    </source>
</reference>
<dbReference type="AlphaFoldDB" id="K6YIQ0"/>
<evidence type="ECO:0008006" key="3">
    <source>
        <dbReference type="Google" id="ProtNLM"/>
    </source>
</evidence>
<gene>
    <name evidence="1" type="ORF">GARC_1061</name>
</gene>
<keyword evidence="2" id="KW-1185">Reference proteome</keyword>
<proteinExistence type="predicted"/>
<name>K6YIQ0_9ALTE</name>
<comment type="caution">
    <text evidence="1">The sequence shown here is derived from an EMBL/GenBank/DDBJ whole genome shotgun (WGS) entry which is preliminary data.</text>
</comment>
<sequence>MAVTENQFKVHGLSAFNTEQGKMLQSWLTQGVNATRATLGIYPTPLALHLYPKKSNQPVPWAYTRRYGQGSVHFHVDPRFGLTKFVDDWTIYHELAHMALPYLGPEYRWLSEGFASYMQYQIMAQSGVLKGSLDTGYQQKIAPHLRWFNSDLTAASIATRLMDNNQYPAAYWGSAYFFVYVDKLLAQKHNTSLTELITYYQDCCRKNDNNLTDVVTSLDGILDDKLFSHLLEQYENVPARELYPENFD</sequence>
<protein>
    <recommendedName>
        <fullName evidence="3">Peptidase M61 catalytic domain-containing protein</fullName>
    </recommendedName>
</protein>
<accession>K6YIQ0</accession>
<evidence type="ECO:0000313" key="2">
    <source>
        <dbReference type="Proteomes" id="UP000006327"/>
    </source>
</evidence>
<dbReference type="eggNOG" id="COG0412">
    <property type="taxonomic scope" value="Bacteria"/>
</dbReference>
<dbReference type="EMBL" id="BAEO01000013">
    <property type="protein sequence ID" value="GAC18042.1"/>
    <property type="molecule type" value="Genomic_DNA"/>
</dbReference>
<evidence type="ECO:0000313" key="1">
    <source>
        <dbReference type="EMBL" id="GAC18042.1"/>
    </source>
</evidence>
<dbReference type="Proteomes" id="UP000006327">
    <property type="component" value="Unassembled WGS sequence"/>
</dbReference>
<dbReference type="SUPFAM" id="SSF55486">
    <property type="entry name" value="Metalloproteases ('zincins'), catalytic domain"/>
    <property type="match status" value="1"/>
</dbReference>
<organism evidence="1 2">
    <name type="scientific">Paraglaciecola arctica BSs20135</name>
    <dbReference type="NCBI Taxonomy" id="493475"/>
    <lineage>
        <taxon>Bacteria</taxon>
        <taxon>Pseudomonadati</taxon>
        <taxon>Pseudomonadota</taxon>
        <taxon>Gammaproteobacteria</taxon>
        <taxon>Alteromonadales</taxon>
        <taxon>Alteromonadaceae</taxon>
        <taxon>Paraglaciecola</taxon>
    </lineage>
</organism>